<comment type="caution">
    <text evidence="1">The sequence shown here is derived from an EMBL/GenBank/DDBJ whole genome shotgun (WGS) entry which is preliminary data.</text>
</comment>
<dbReference type="STRING" id="909613.UO65_4438"/>
<dbReference type="InterPro" id="IPR036736">
    <property type="entry name" value="ACP-like_sf"/>
</dbReference>
<proteinExistence type="predicted"/>
<dbReference type="AlphaFoldDB" id="W7IHF3"/>
<dbReference type="SUPFAM" id="SSF47336">
    <property type="entry name" value="ACP-like"/>
    <property type="match status" value="1"/>
</dbReference>
<reference evidence="1 2" key="1">
    <citation type="journal article" date="2014" name="Genome Announc.">
        <title>Draft Genome Sequence of the Antitrypanosomally Active Sponge-Associated Bacterium Actinokineospora sp. Strain EG49.</title>
        <authorList>
            <person name="Harjes J."/>
            <person name="Ryu T."/>
            <person name="Abdelmohsen U.R."/>
            <person name="Moitinho-Silva L."/>
            <person name="Horn H."/>
            <person name="Ravasi T."/>
            <person name="Hentschel U."/>
        </authorList>
    </citation>
    <scope>NUCLEOTIDE SEQUENCE [LARGE SCALE GENOMIC DNA]</scope>
    <source>
        <strain evidence="1 2">EG49</strain>
    </source>
</reference>
<dbReference type="RefSeq" id="WP_052021509.1">
    <property type="nucleotide sequence ID" value="NZ_AYXG01000165.1"/>
</dbReference>
<sequence>MAAAQIPPPDRDAVLAMVAGYRDRAPGEVGEKLDSLELTWLVAQVEQRYGVELELTDEVFAGMATVTGAVHALRAVLPAATGG</sequence>
<evidence type="ECO:0000313" key="1">
    <source>
        <dbReference type="EMBL" id="EWC60330.1"/>
    </source>
</evidence>
<accession>W7IHF3</accession>
<dbReference type="Proteomes" id="UP000019277">
    <property type="component" value="Unassembled WGS sequence"/>
</dbReference>
<keyword evidence="2" id="KW-1185">Reference proteome</keyword>
<dbReference type="EMBL" id="AYXG01000165">
    <property type="protein sequence ID" value="EWC60330.1"/>
    <property type="molecule type" value="Genomic_DNA"/>
</dbReference>
<protein>
    <recommendedName>
        <fullName evidence="3">Carrier domain-containing protein</fullName>
    </recommendedName>
</protein>
<name>W7IHF3_9PSEU</name>
<evidence type="ECO:0008006" key="3">
    <source>
        <dbReference type="Google" id="ProtNLM"/>
    </source>
</evidence>
<gene>
    <name evidence="1" type="ORF">UO65_4438</name>
</gene>
<evidence type="ECO:0000313" key="2">
    <source>
        <dbReference type="Proteomes" id="UP000019277"/>
    </source>
</evidence>
<dbReference type="Gene3D" id="1.10.1200.10">
    <property type="entry name" value="ACP-like"/>
    <property type="match status" value="1"/>
</dbReference>
<dbReference type="eggNOG" id="COG0236">
    <property type="taxonomic scope" value="Bacteria"/>
</dbReference>
<organism evidence="1 2">
    <name type="scientific">Actinokineospora spheciospongiae</name>
    <dbReference type="NCBI Taxonomy" id="909613"/>
    <lineage>
        <taxon>Bacteria</taxon>
        <taxon>Bacillati</taxon>
        <taxon>Actinomycetota</taxon>
        <taxon>Actinomycetes</taxon>
        <taxon>Pseudonocardiales</taxon>
        <taxon>Pseudonocardiaceae</taxon>
        <taxon>Actinokineospora</taxon>
    </lineage>
</organism>